<keyword evidence="3" id="KW-1185">Reference proteome</keyword>
<dbReference type="Proteomes" id="UP000595140">
    <property type="component" value="Unassembled WGS sequence"/>
</dbReference>
<sequence>MCSAAMNPGKSTLNPHAEAYVPLSKREFPTQYSAKSPEVGSNDGIEEGLLPTGVASAQHFQHFPQKAEHHNMQHSPRFNLHGSSCQGQSELTDTQLMDMQFDSDMRCLRMNFHDTSEESLSYAYIASKCDLDETIDMLNQLELPDSLDIGDESEPGPSSEAANQKMKNKSVTGETSTAATSSAYNTTCTFMPFFDTYLKAVEINDGLI</sequence>
<evidence type="ECO:0000313" key="3">
    <source>
        <dbReference type="Proteomes" id="UP000595140"/>
    </source>
</evidence>
<dbReference type="InterPro" id="IPR038981">
    <property type="entry name" value="CID5/CID6"/>
</dbReference>
<dbReference type="EMBL" id="OOIL02006792">
    <property type="protein sequence ID" value="VFR01802.1"/>
    <property type="molecule type" value="Genomic_DNA"/>
</dbReference>
<dbReference type="OrthoDB" id="769720at2759"/>
<evidence type="ECO:0000256" key="1">
    <source>
        <dbReference type="SAM" id="MobiDB-lite"/>
    </source>
</evidence>
<dbReference type="AlphaFoldDB" id="A0A484NK21"/>
<protein>
    <recommendedName>
        <fullName evidence="4">Ataxin-2 C-terminal domain-containing protein</fullName>
    </recommendedName>
</protein>
<name>A0A484NK21_9ASTE</name>
<evidence type="ECO:0000313" key="2">
    <source>
        <dbReference type="EMBL" id="VFR01802.1"/>
    </source>
</evidence>
<organism evidence="2 3">
    <name type="scientific">Cuscuta campestris</name>
    <dbReference type="NCBI Taxonomy" id="132261"/>
    <lineage>
        <taxon>Eukaryota</taxon>
        <taxon>Viridiplantae</taxon>
        <taxon>Streptophyta</taxon>
        <taxon>Embryophyta</taxon>
        <taxon>Tracheophyta</taxon>
        <taxon>Spermatophyta</taxon>
        <taxon>Magnoliopsida</taxon>
        <taxon>eudicotyledons</taxon>
        <taxon>Gunneridae</taxon>
        <taxon>Pentapetalae</taxon>
        <taxon>asterids</taxon>
        <taxon>lamiids</taxon>
        <taxon>Solanales</taxon>
        <taxon>Convolvulaceae</taxon>
        <taxon>Cuscuteae</taxon>
        <taxon>Cuscuta</taxon>
        <taxon>Cuscuta subgen. Grammica</taxon>
        <taxon>Cuscuta sect. Cleistogrammica</taxon>
    </lineage>
</organism>
<reference evidence="2 3" key="1">
    <citation type="submission" date="2018-04" db="EMBL/GenBank/DDBJ databases">
        <authorList>
            <person name="Vogel A."/>
        </authorList>
    </citation>
    <scope>NUCLEOTIDE SEQUENCE [LARGE SCALE GENOMIC DNA]</scope>
</reference>
<gene>
    <name evidence="2" type="ORF">CCAM_LOCUS43577</name>
</gene>
<dbReference type="PANTHER" id="PTHR37252">
    <property type="entry name" value="POLYADENYLATE-BINDING PROTEIN-INTERACTING PROTEIN 6"/>
    <property type="match status" value="1"/>
</dbReference>
<dbReference type="PANTHER" id="PTHR37252:SF3">
    <property type="entry name" value="POLYADENYLATE-BINDING PROTEIN-INTERACTING PROTEIN 6"/>
    <property type="match status" value="1"/>
</dbReference>
<evidence type="ECO:0008006" key="4">
    <source>
        <dbReference type="Google" id="ProtNLM"/>
    </source>
</evidence>
<proteinExistence type="predicted"/>
<feature type="region of interest" description="Disordered" evidence="1">
    <location>
        <begin position="146"/>
        <end position="178"/>
    </location>
</feature>
<accession>A0A484NK21</accession>